<dbReference type="SMART" id="SM00740">
    <property type="entry name" value="PASTA"/>
    <property type="match status" value="2"/>
</dbReference>
<comment type="similarity">
    <text evidence="2">Belongs to the transpeptidase family.</text>
</comment>
<evidence type="ECO:0000259" key="5">
    <source>
        <dbReference type="PROSITE" id="PS51178"/>
    </source>
</evidence>
<evidence type="ECO:0000256" key="4">
    <source>
        <dbReference type="SAM" id="Phobius"/>
    </source>
</evidence>
<dbReference type="InterPro" id="IPR050515">
    <property type="entry name" value="Beta-lactam/transpept"/>
</dbReference>
<feature type="transmembrane region" description="Helical" evidence="4">
    <location>
        <begin position="12"/>
        <end position="33"/>
    </location>
</feature>
<dbReference type="InterPro" id="IPR005311">
    <property type="entry name" value="PBP_dimer"/>
</dbReference>
<dbReference type="NCBIfam" id="TIGR02214">
    <property type="entry name" value="spoVD_pbp"/>
    <property type="match status" value="1"/>
</dbReference>
<evidence type="ECO:0000313" key="7">
    <source>
        <dbReference type="Proteomes" id="UP000003240"/>
    </source>
</evidence>
<dbReference type="Gene3D" id="3.40.710.10">
    <property type="entry name" value="DD-peptidase/beta-lactamase superfamily"/>
    <property type="match status" value="1"/>
</dbReference>
<keyword evidence="7" id="KW-1185">Reference proteome</keyword>
<name>F7NPY9_9FIRM</name>
<dbReference type="PANTHER" id="PTHR30627:SF1">
    <property type="entry name" value="PEPTIDOGLYCAN D,D-TRANSPEPTIDASE FTSI"/>
    <property type="match status" value="1"/>
</dbReference>
<dbReference type="InterPro" id="IPR001460">
    <property type="entry name" value="PCN-bd_Tpept"/>
</dbReference>
<organism evidence="6 7">
    <name type="scientific">Acetonema longum DSM 6540</name>
    <dbReference type="NCBI Taxonomy" id="1009370"/>
    <lineage>
        <taxon>Bacteria</taxon>
        <taxon>Bacillati</taxon>
        <taxon>Bacillota</taxon>
        <taxon>Negativicutes</taxon>
        <taxon>Acetonemataceae</taxon>
        <taxon>Acetonema</taxon>
    </lineage>
</organism>
<proteinExistence type="inferred from homology"/>
<dbReference type="Gene3D" id="3.30.10.20">
    <property type="match status" value="2"/>
</dbReference>
<dbReference type="GO" id="GO:0008658">
    <property type="term" value="F:penicillin binding"/>
    <property type="evidence" value="ECO:0007669"/>
    <property type="project" value="InterPro"/>
</dbReference>
<keyword evidence="4" id="KW-0812">Transmembrane</keyword>
<dbReference type="Proteomes" id="UP000003240">
    <property type="component" value="Unassembled WGS sequence"/>
</dbReference>
<dbReference type="SUPFAM" id="SSF54184">
    <property type="entry name" value="Penicillin-binding protein 2x (pbp-2x), c-terminal domain"/>
    <property type="match status" value="2"/>
</dbReference>
<accession>F7NPY9</accession>
<feature type="domain" description="PASTA" evidence="5">
    <location>
        <begin position="572"/>
        <end position="632"/>
    </location>
</feature>
<dbReference type="OrthoDB" id="9770103at2"/>
<keyword evidence="3 4" id="KW-0472">Membrane</keyword>
<gene>
    <name evidence="6" type="ORF">ALO_20932</name>
</gene>
<dbReference type="GO" id="GO:0005886">
    <property type="term" value="C:plasma membrane"/>
    <property type="evidence" value="ECO:0007669"/>
    <property type="project" value="TreeGrafter"/>
</dbReference>
<dbReference type="Pfam" id="PF03717">
    <property type="entry name" value="PBP_dimer"/>
    <property type="match status" value="1"/>
</dbReference>
<feature type="domain" description="PASTA" evidence="5">
    <location>
        <begin position="636"/>
        <end position="695"/>
    </location>
</feature>
<dbReference type="InterPro" id="IPR005543">
    <property type="entry name" value="PASTA_dom"/>
</dbReference>
<dbReference type="InterPro" id="IPR011927">
    <property type="entry name" value="SpoVD_pbp"/>
</dbReference>
<dbReference type="CDD" id="cd06576">
    <property type="entry name" value="PASTA_Pbp2x-like_1"/>
    <property type="match status" value="1"/>
</dbReference>
<reference evidence="6 7" key="1">
    <citation type="journal article" date="2011" name="EMBO J.">
        <title>Structural diversity of bacterial flagellar motors.</title>
        <authorList>
            <person name="Chen S."/>
            <person name="Beeby M."/>
            <person name="Murphy G.E."/>
            <person name="Leadbetter J.R."/>
            <person name="Hendrixson D.R."/>
            <person name="Briegel A."/>
            <person name="Li Z."/>
            <person name="Shi J."/>
            <person name="Tocheva E.I."/>
            <person name="Muller A."/>
            <person name="Dobro M.J."/>
            <person name="Jensen G.J."/>
        </authorList>
    </citation>
    <scope>NUCLEOTIDE SEQUENCE [LARGE SCALE GENOMIC DNA]</scope>
    <source>
        <strain evidence="6 7">DSM 6540</strain>
    </source>
</reference>
<keyword evidence="4" id="KW-1133">Transmembrane helix</keyword>
<dbReference type="eggNOG" id="COG0768">
    <property type="taxonomic scope" value="Bacteria"/>
</dbReference>
<sequence>MVSASHVTIRKRLAWLFLFVTLVMIGLAGRLVYLQFFQSSWLTEHAADQRLRHIPVEAKRGIIFDRNGKELAVSVSTESLYAIPAQITDADQTAAKLAAILPLDRHLLVQKLKRRQAFIWLDRKIDDAAAQEIKKLNLPGIGLTQENRRHYPYENLASHVLGFTGIDSQGLDGIELTFDNYLRGRPGGIVVENDARGREIPYSSPRYVAPVEGNNVYLTIDIVIQQIVERELEQAMKNTQAKGGSILVMDPQTGELLAMASRPDYDPNRFAEYPSSAWRNIAVSNSYEPGSTFKIIPAAVALEEKLVTLDSRFYDPGSVEVQGRHIHCHRRSGHGSQTFLQIVENSCNVGFVNVGLRIGKDRFYDYIDAFGFGRLTDVDLPGEAKGLVINRQKVKPINIATISIGQSIAVTPLQLVSAVSAVANGGKLLRPQIVREVQDHNGQFIRAFHPDVKVQVLDAATSKKMTGILESVVENGTGKNAYIPGMHIGGKTGTAQKAGAGGGYASGKYVGSFIGMAPANAPRIVVLVVIDEPQGLYYGGQIAAPVASNVIKNVMQYLGLSAKDIAPKPGDDTPHTTVPNVINLSLSEAVQELRKAGLDVKSDGTDGTISDQVPKPFSRVPQGSSILLYSASPRFSASEVTVPSLEGYEPKQAIQLLSELGFIVETSGSGGTIVMQEPSAGKKVPAGSSVMLYLE</sequence>
<dbReference type="SUPFAM" id="SSF56519">
    <property type="entry name" value="Penicillin binding protein dimerisation domain"/>
    <property type="match status" value="1"/>
</dbReference>
<dbReference type="PROSITE" id="PS51178">
    <property type="entry name" value="PASTA"/>
    <property type="match status" value="2"/>
</dbReference>
<dbReference type="SUPFAM" id="SSF56601">
    <property type="entry name" value="beta-lactamase/transpeptidase-like"/>
    <property type="match status" value="1"/>
</dbReference>
<dbReference type="Gene3D" id="3.90.1310.10">
    <property type="entry name" value="Penicillin-binding protein 2a (Domain 2)"/>
    <property type="match status" value="1"/>
</dbReference>
<protein>
    <submittedName>
        <fullName evidence="6">Stage V sporulation protein D</fullName>
    </submittedName>
</protein>
<dbReference type="Pfam" id="PF00905">
    <property type="entry name" value="Transpeptidase"/>
    <property type="match status" value="1"/>
</dbReference>
<dbReference type="AlphaFoldDB" id="F7NPY9"/>
<dbReference type="STRING" id="1009370.ALO_20932"/>
<evidence type="ECO:0000256" key="2">
    <source>
        <dbReference type="ARBA" id="ARBA00007171"/>
    </source>
</evidence>
<dbReference type="InterPro" id="IPR012338">
    <property type="entry name" value="Beta-lactam/transpept-like"/>
</dbReference>
<dbReference type="InterPro" id="IPR036138">
    <property type="entry name" value="PBP_dimer_sf"/>
</dbReference>
<dbReference type="RefSeq" id="WP_004099753.1">
    <property type="nucleotide sequence ID" value="NZ_AFGF01000269.1"/>
</dbReference>
<comment type="subcellular location">
    <subcellularLocation>
        <location evidence="1">Membrane</location>
    </subcellularLocation>
</comment>
<dbReference type="Gene3D" id="3.30.450.330">
    <property type="match status" value="1"/>
</dbReference>
<comment type="caution">
    <text evidence="6">The sequence shown here is derived from an EMBL/GenBank/DDBJ whole genome shotgun (WGS) entry which is preliminary data.</text>
</comment>
<dbReference type="PANTHER" id="PTHR30627">
    <property type="entry name" value="PEPTIDOGLYCAN D,D-TRANSPEPTIDASE"/>
    <property type="match status" value="1"/>
</dbReference>
<evidence type="ECO:0000256" key="3">
    <source>
        <dbReference type="ARBA" id="ARBA00023136"/>
    </source>
</evidence>
<dbReference type="GO" id="GO:0071555">
    <property type="term" value="P:cell wall organization"/>
    <property type="evidence" value="ECO:0007669"/>
    <property type="project" value="TreeGrafter"/>
</dbReference>
<evidence type="ECO:0000313" key="6">
    <source>
        <dbReference type="EMBL" id="EGO61980.1"/>
    </source>
</evidence>
<dbReference type="Pfam" id="PF03793">
    <property type="entry name" value="PASTA"/>
    <property type="match status" value="2"/>
</dbReference>
<evidence type="ECO:0000256" key="1">
    <source>
        <dbReference type="ARBA" id="ARBA00004370"/>
    </source>
</evidence>
<dbReference type="EMBL" id="AFGF01000269">
    <property type="protein sequence ID" value="EGO61980.1"/>
    <property type="molecule type" value="Genomic_DNA"/>
</dbReference>